<organism evidence="3">
    <name type="scientific">Phytophthora nicotianae</name>
    <name type="common">Potato buckeye rot agent</name>
    <name type="synonym">Phytophthora parasitica</name>
    <dbReference type="NCBI Taxonomy" id="4792"/>
    <lineage>
        <taxon>Eukaryota</taxon>
        <taxon>Sar</taxon>
        <taxon>Stramenopiles</taxon>
        <taxon>Oomycota</taxon>
        <taxon>Peronosporomycetes</taxon>
        <taxon>Peronosporales</taxon>
        <taxon>Peronosporaceae</taxon>
        <taxon>Phytophthora</taxon>
    </lineage>
</organism>
<proteinExistence type="predicted"/>
<evidence type="ECO:0000256" key="2">
    <source>
        <dbReference type="SAM" id="Phobius"/>
    </source>
</evidence>
<protein>
    <submittedName>
        <fullName evidence="3">Uncharacterized protein</fullName>
    </submittedName>
</protein>
<sequence>MAVPPASAAAASPASATPSPRSPTVRPVVLPSDSLVTPPTAMASTTSSEPHTSDEELLESFLDWGPTAISVPVLMLVLALVRRRRLLLLKSLLFRLPWSMLLLFL</sequence>
<keyword evidence="2" id="KW-1133">Transmembrane helix</keyword>
<name>W2HL36_PHYNI</name>
<accession>W2HL36</accession>
<evidence type="ECO:0000256" key="1">
    <source>
        <dbReference type="SAM" id="MobiDB-lite"/>
    </source>
</evidence>
<feature type="transmembrane region" description="Helical" evidence="2">
    <location>
        <begin position="61"/>
        <end position="80"/>
    </location>
</feature>
<keyword evidence="2" id="KW-0812">Transmembrane</keyword>
<reference evidence="3" key="1">
    <citation type="submission" date="2013-11" db="EMBL/GenBank/DDBJ databases">
        <title>The Genome Sequence of Phytophthora parasitica CJ02B3.</title>
        <authorList>
            <consortium name="The Broad Institute Genomics Platform"/>
            <person name="Russ C."/>
            <person name="Tyler B."/>
            <person name="Panabieres F."/>
            <person name="Shan W."/>
            <person name="Tripathy S."/>
            <person name="Grunwald N."/>
            <person name="Machado M."/>
            <person name="Johnson C.S."/>
            <person name="Arredondo F."/>
            <person name="Hong C."/>
            <person name="Coffey M."/>
            <person name="Young S.K."/>
            <person name="Zeng Q."/>
            <person name="Gargeya S."/>
            <person name="Fitzgerald M."/>
            <person name="Abouelleil A."/>
            <person name="Alvarado L."/>
            <person name="Chapman S.B."/>
            <person name="Gainer-Dewar J."/>
            <person name="Goldberg J."/>
            <person name="Griggs A."/>
            <person name="Gujja S."/>
            <person name="Hansen M."/>
            <person name="Howarth C."/>
            <person name="Imamovic A."/>
            <person name="Ireland A."/>
            <person name="Larimer J."/>
            <person name="McCowan C."/>
            <person name="Murphy C."/>
            <person name="Pearson M."/>
            <person name="Poon T.W."/>
            <person name="Priest M."/>
            <person name="Roberts A."/>
            <person name="Saif S."/>
            <person name="Shea T."/>
            <person name="Sykes S."/>
            <person name="Wortman J."/>
            <person name="Nusbaum C."/>
            <person name="Birren B."/>
        </authorList>
    </citation>
    <scope>NUCLEOTIDE SEQUENCE [LARGE SCALE GENOMIC DNA]</scope>
    <source>
        <strain evidence="3">CJ02B3</strain>
    </source>
</reference>
<dbReference type="AlphaFoldDB" id="W2HL36"/>
<feature type="compositionally biased region" description="Low complexity" evidence="1">
    <location>
        <begin position="1"/>
        <end position="48"/>
    </location>
</feature>
<feature type="region of interest" description="Disordered" evidence="1">
    <location>
        <begin position="1"/>
        <end position="53"/>
    </location>
</feature>
<dbReference type="Proteomes" id="UP000053236">
    <property type="component" value="Unassembled WGS sequence"/>
</dbReference>
<evidence type="ECO:0000313" key="3">
    <source>
        <dbReference type="EMBL" id="ETK95933.1"/>
    </source>
</evidence>
<dbReference type="EMBL" id="KI684148">
    <property type="protein sequence ID" value="ETK95933.1"/>
    <property type="molecule type" value="Genomic_DNA"/>
</dbReference>
<keyword evidence="2" id="KW-0472">Membrane</keyword>
<gene>
    <name evidence="3" type="ORF">L915_01196</name>
</gene>